<dbReference type="EMBL" id="CM056809">
    <property type="protein sequence ID" value="KAJ8648066.1"/>
    <property type="molecule type" value="Genomic_DNA"/>
</dbReference>
<keyword evidence="2" id="KW-1185">Reference proteome</keyword>
<comment type="caution">
    <text evidence="1">The sequence shown here is derived from an EMBL/GenBank/DDBJ whole genome shotgun (WGS) entry which is preliminary data.</text>
</comment>
<evidence type="ECO:0000313" key="2">
    <source>
        <dbReference type="Proteomes" id="UP001234297"/>
    </source>
</evidence>
<sequence>MAMSIAAHSLITNSRSHHFQSIHINPKSPKTPFLISFVHYPKLQPFTFLQHSSQKRKFDSFKTFQWQIRASHSGGGIDGSVREERQLGGINLDSFLSVAEVLCVAPSAVFSIGCALNSTILGSQKWFQASLGYRFYVWNSVLLVGAVAIGALIRHRQWQRIYGDSSSKSGGYSSFDLAERVGKLEEDLQSSVTIIRVLSRQLEKLGIRFRVTRKALKEPVTETAALAQKNSEATRALAMQADILEKELGEIQKVLLAMQEQQQKQLDLILAIAKSGKPRDSRRDSPTEEQTTGTQYSQQKKGQVQQMEIHADRHRGANNDKV</sequence>
<dbReference type="Proteomes" id="UP001234297">
    <property type="component" value="Chromosome 1"/>
</dbReference>
<proteinExistence type="predicted"/>
<organism evidence="1 2">
    <name type="scientific">Persea americana</name>
    <name type="common">Avocado</name>
    <dbReference type="NCBI Taxonomy" id="3435"/>
    <lineage>
        <taxon>Eukaryota</taxon>
        <taxon>Viridiplantae</taxon>
        <taxon>Streptophyta</taxon>
        <taxon>Embryophyta</taxon>
        <taxon>Tracheophyta</taxon>
        <taxon>Spermatophyta</taxon>
        <taxon>Magnoliopsida</taxon>
        <taxon>Magnoliidae</taxon>
        <taxon>Laurales</taxon>
        <taxon>Lauraceae</taxon>
        <taxon>Persea</taxon>
    </lineage>
</organism>
<protein>
    <submittedName>
        <fullName evidence="1">Uncharacterized protein</fullName>
    </submittedName>
</protein>
<evidence type="ECO:0000313" key="1">
    <source>
        <dbReference type="EMBL" id="KAJ8648066.1"/>
    </source>
</evidence>
<name>A0ACC2MRQ3_PERAE</name>
<reference evidence="1 2" key="1">
    <citation type="journal article" date="2022" name="Hortic Res">
        <title>A haplotype resolved chromosomal level avocado genome allows analysis of novel avocado genes.</title>
        <authorList>
            <person name="Nath O."/>
            <person name="Fletcher S.J."/>
            <person name="Hayward A."/>
            <person name="Shaw L.M."/>
            <person name="Masouleh A.K."/>
            <person name="Furtado A."/>
            <person name="Henry R.J."/>
            <person name="Mitter N."/>
        </authorList>
    </citation>
    <scope>NUCLEOTIDE SEQUENCE [LARGE SCALE GENOMIC DNA]</scope>
    <source>
        <strain evidence="2">cv. Hass</strain>
    </source>
</reference>
<accession>A0ACC2MRQ3</accession>
<gene>
    <name evidence="1" type="ORF">MRB53_001089</name>
</gene>